<reference evidence="1" key="1">
    <citation type="submission" date="2023-06" db="EMBL/GenBank/DDBJ databases">
        <title>Genome-scale phylogeny and comparative genomics of the fungal order Sordariales.</title>
        <authorList>
            <consortium name="Lawrence Berkeley National Laboratory"/>
            <person name="Hensen N."/>
            <person name="Bonometti L."/>
            <person name="Westerberg I."/>
            <person name="Brannstrom I.O."/>
            <person name="Guillou S."/>
            <person name="Cros-Aarteil S."/>
            <person name="Calhoun S."/>
            <person name="Haridas S."/>
            <person name="Kuo A."/>
            <person name="Mondo S."/>
            <person name="Pangilinan J."/>
            <person name="Riley R."/>
            <person name="Labutti K."/>
            <person name="Andreopoulos B."/>
            <person name="Lipzen A."/>
            <person name="Chen C."/>
            <person name="Yanf M."/>
            <person name="Daum C."/>
            <person name="Ng V."/>
            <person name="Clum A."/>
            <person name="Steindorff A."/>
            <person name="Ohm R."/>
            <person name="Martin F."/>
            <person name="Silar P."/>
            <person name="Natvig D."/>
            <person name="Lalanne C."/>
            <person name="Gautier V."/>
            <person name="Ament-Velasquez S.L."/>
            <person name="Kruys A."/>
            <person name="Hutchinson M.I."/>
            <person name="Powell A.J."/>
            <person name="Barry K."/>
            <person name="Miller A.N."/>
            <person name="Grigoriev I.V."/>
            <person name="Debuchy R."/>
            <person name="Gladieux P."/>
            <person name="Thoren M.H."/>
            <person name="Johannesson H."/>
        </authorList>
    </citation>
    <scope>NUCLEOTIDE SEQUENCE</scope>
    <source>
        <strain evidence="1">CBS 540.89</strain>
    </source>
</reference>
<comment type="caution">
    <text evidence="1">The sequence shown here is derived from an EMBL/GenBank/DDBJ whole genome shotgun (WGS) entry which is preliminary data.</text>
</comment>
<keyword evidence="2" id="KW-1185">Reference proteome</keyword>
<organism evidence="1 2">
    <name type="scientific">Apiosordaria backusii</name>
    <dbReference type="NCBI Taxonomy" id="314023"/>
    <lineage>
        <taxon>Eukaryota</taxon>
        <taxon>Fungi</taxon>
        <taxon>Dikarya</taxon>
        <taxon>Ascomycota</taxon>
        <taxon>Pezizomycotina</taxon>
        <taxon>Sordariomycetes</taxon>
        <taxon>Sordariomycetidae</taxon>
        <taxon>Sordariales</taxon>
        <taxon>Lasiosphaeriaceae</taxon>
        <taxon>Apiosordaria</taxon>
    </lineage>
</organism>
<protein>
    <submittedName>
        <fullName evidence="1">Uncharacterized protein</fullName>
    </submittedName>
</protein>
<evidence type="ECO:0000313" key="1">
    <source>
        <dbReference type="EMBL" id="KAK0721444.1"/>
    </source>
</evidence>
<proteinExistence type="predicted"/>
<dbReference type="CDD" id="cd04081">
    <property type="entry name" value="CBM35_galactosidase-like"/>
    <property type="match status" value="1"/>
</dbReference>
<accession>A0AA40DYR9</accession>
<dbReference type="Gene3D" id="2.60.120.260">
    <property type="entry name" value="Galactose-binding domain-like"/>
    <property type="match status" value="1"/>
</dbReference>
<gene>
    <name evidence="1" type="ORF">B0T21DRAFT_351395</name>
</gene>
<evidence type="ECO:0000313" key="2">
    <source>
        <dbReference type="Proteomes" id="UP001172159"/>
    </source>
</evidence>
<dbReference type="AlphaFoldDB" id="A0AA40DYR9"/>
<sequence length="132" mass="14447">MLWAKSSRLRYIGGDENGSAAVPNVRRDAKQGALTTVQIRYTNCDKNLRYGTVTVNGQQHRLAFQGTAGDVKASVLHVQLRKRGDNDIIIAGPGNGGWGPDVEGVVVPLLWIGLLKGGRIHSIYRKEGRRRS</sequence>
<dbReference type="Proteomes" id="UP001172159">
    <property type="component" value="Unassembled WGS sequence"/>
</dbReference>
<dbReference type="EMBL" id="JAUKTV010000012">
    <property type="protein sequence ID" value="KAK0721444.1"/>
    <property type="molecule type" value="Genomic_DNA"/>
</dbReference>
<name>A0AA40DYR9_9PEZI</name>